<sequence>MQVDFYQLAGTPIEAVVPQLAAKTLESGERLLIVASDAKLRALLDEALWTYDPASFLPHGQSGDETGADQPALLSAETDSANAAKFIMLADGEWRDAALNFDRAFYLFDADRLDEARNAWRSLAVMDAVEPRYWKQDNGRWRQGP</sequence>
<evidence type="ECO:0000313" key="1">
    <source>
        <dbReference type="EMBL" id="RED15634.1"/>
    </source>
</evidence>
<dbReference type="GO" id="GO:0032298">
    <property type="term" value="P:positive regulation of DNA-templated DNA replication initiation"/>
    <property type="evidence" value="ECO:0007669"/>
    <property type="project" value="TreeGrafter"/>
</dbReference>
<dbReference type="Proteomes" id="UP000256310">
    <property type="component" value="Unassembled WGS sequence"/>
</dbReference>
<dbReference type="PANTHER" id="PTHR38767">
    <property type="entry name" value="DNA POLYMERASE III SUBUNIT CHI"/>
    <property type="match status" value="1"/>
</dbReference>
<organism evidence="1 2">
    <name type="scientific">Parasphingopyxis lamellibrachiae</name>
    <dbReference type="NCBI Taxonomy" id="680125"/>
    <lineage>
        <taxon>Bacteria</taxon>
        <taxon>Pseudomonadati</taxon>
        <taxon>Pseudomonadota</taxon>
        <taxon>Alphaproteobacteria</taxon>
        <taxon>Sphingomonadales</taxon>
        <taxon>Sphingomonadaceae</taxon>
        <taxon>Parasphingopyxis</taxon>
    </lineage>
</organism>
<dbReference type="EMBL" id="QRDP01000004">
    <property type="protein sequence ID" value="RED15634.1"/>
    <property type="molecule type" value="Genomic_DNA"/>
</dbReference>
<dbReference type="OrthoDB" id="9795973at2"/>
<dbReference type="AlphaFoldDB" id="A0A3D9FCU4"/>
<name>A0A3D9FCU4_9SPHN</name>
<dbReference type="PANTHER" id="PTHR38767:SF1">
    <property type="entry name" value="DNA POLYMERASE III SUBUNIT CHI"/>
    <property type="match status" value="1"/>
</dbReference>
<dbReference type="Gene3D" id="3.40.50.10110">
    <property type="entry name" value="DNA polymerase III subunit chi"/>
    <property type="match status" value="1"/>
</dbReference>
<dbReference type="SUPFAM" id="SSF102400">
    <property type="entry name" value="DNA polymerase III chi subunit"/>
    <property type="match status" value="1"/>
</dbReference>
<dbReference type="RefSeq" id="WP_116235129.1">
    <property type="nucleotide sequence ID" value="NZ_QRDP01000004.1"/>
</dbReference>
<proteinExistence type="predicted"/>
<dbReference type="Pfam" id="PF04364">
    <property type="entry name" value="DNA_pol3_chi"/>
    <property type="match status" value="1"/>
</dbReference>
<protein>
    <submittedName>
        <fullName evidence="1">DNA polymerase III chi subunit</fullName>
    </submittedName>
</protein>
<dbReference type="GO" id="GO:0003677">
    <property type="term" value="F:DNA binding"/>
    <property type="evidence" value="ECO:0007669"/>
    <property type="project" value="InterPro"/>
</dbReference>
<keyword evidence="2" id="KW-1185">Reference proteome</keyword>
<reference evidence="1 2" key="1">
    <citation type="submission" date="2018-07" db="EMBL/GenBank/DDBJ databases">
        <title>Genomic Encyclopedia of Type Strains, Phase IV (KMG-IV): sequencing the most valuable type-strain genomes for metagenomic binning, comparative biology and taxonomic classification.</title>
        <authorList>
            <person name="Goeker M."/>
        </authorList>
    </citation>
    <scope>NUCLEOTIDE SEQUENCE [LARGE SCALE GENOMIC DNA]</scope>
    <source>
        <strain evidence="1 2">DSM 26725</strain>
    </source>
</reference>
<comment type="caution">
    <text evidence="1">The sequence shown here is derived from an EMBL/GenBank/DDBJ whole genome shotgun (WGS) entry which is preliminary data.</text>
</comment>
<dbReference type="InterPro" id="IPR036768">
    <property type="entry name" value="PolIII_chi_sf"/>
</dbReference>
<gene>
    <name evidence="1" type="ORF">DFR46_0632</name>
</gene>
<accession>A0A3D9FCU4</accession>
<dbReference type="GO" id="GO:0006260">
    <property type="term" value="P:DNA replication"/>
    <property type="evidence" value="ECO:0007669"/>
    <property type="project" value="InterPro"/>
</dbReference>
<dbReference type="GO" id="GO:0003887">
    <property type="term" value="F:DNA-directed DNA polymerase activity"/>
    <property type="evidence" value="ECO:0007669"/>
    <property type="project" value="InterPro"/>
</dbReference>
<evidence type="ECO:0000313" key="2">
    <source>
        <dbReference type="Proteomes" id="UP000256310"/>
    </source>
</evidence>
<dbReference type="InterPro" id="IPR007459">
    <property type="entry name" value="DNA_pol3_chi"/>
</dbReference>